<evidence type="ECO:0000313" key="11">
    <source>
        <dbReference type="Proteomes" id="UP000526892"/>
    </source>
</evidence>
<keyword evidence="11" id="KW-1185">Reference proteome</keyword>
<evidence type="ECO:0000259" key="9">
    <source>
        <dbReference type="Pfam" id="PF02771"/>
    </source>
</evidence>
<dbReference type="InterPro" id="IPR046373">
    <property type="entry name" value="Acyl-CoA_Oxase/DH_mid-dom_sf"/>
</dbReference>
<evidence type="ECO:0000256" key="2">
    <source>
        <dbReference type="ARBA" id="ARBA00009347"/>
    </source>
</evidence>
<dbReference type="Gene3D" id="2.40.110.10">
    <property type="entry name" value="Butyryl-CoA Dehydrogenase, subunit A, domain 2"/>
    <property type="match status" value="1"/>
</dbReference>
<evidence type="ECO:0000256" key="5">
    <source>
        <dbReference type="ARBA" id="ARBA00023002"/>
    </source>
</evidence>
<evidence type="ECO:0000256" key="4">
    <source>
        <dbReference type="ARBA" id="ARBA00022827"/>
    </source>
</evidence>
<organism evidence="10 11">
    <name type="scientific">Vreelandella glaciei</name>
    <dbReference type="NCBI Taxonomy" id="186761"/>
    <lineage>
        <taxon>Bacteria</taxon>
        <taxon>Pseudomonadati</taxon>
        <taxon>Pseudomonadota</taxon>
        <taxon>Gammaproteobacteria</taxon>
        <taxon>Oceanospirillales</taxon>
        <taxon>Halomonadaceae</taxon>
        <taxon>Vreelandella</taxon>
    </lineage>
</organism>
<evidence type="ECO:0000256" key="3">
    <source>
        <dbReference type="ARBA" id="ARBA00022630"/>
    </source>
</evidence>
<protein>
    <submittedName>
        <fullName evidence="10">Acyl-CoA dehydrogenase family protein</fullName>
    </submittedName>
</protein>
<dbReference type="RefSeq" id="WP_179914964.1">
    <property type="nucleotide sequence ID" value="NZ_JACCDE010000002.1"/>
</dbReference>
<dbReference type="EMBL" id="JACCDE010000002">
    <property type="protein sequence ID" value="NYS76453.1"/>
    <property type="molecule type" value="Genomic_DNA"/>
</dbReference>
<feature type="domain" description="Acyl-CoA dehydrogenase/oxidase N-terminal" evidence="9">
    <location>
        <begin position="6"/>
        <end position="119"/>
    </location>
</feature>
<keyword evidence="4 6" id="KW-0274">FAD</keyword>
<evidence type="ECO:0000256" key="6">
    <source>
        <dbReference type="RuleBase" id="RU362125"/>
    </source>
</evidence>
<comment type="cofactor">
    <cofactor evidence="1 6">
        <name>FAD</name>
        <dbReference type="ChEBI" id="CHEBI:57692"/>
    </cofactor>
</comment>
<dbReference type="Gene3D" id="1.20.140.10">
    <property type="entry name" value="Butyryl-CoA Dehydrogenase, subunit A, domain 3"/>
    <property type="match status" value="1"/>
</dbReference>
<dbReference type="InterPro" id="IPR037069">
    <property type="entry name" value="AcylCoA_DH/ox_N_sf"/>
</dbReference>
<reference evidence="10 11" key="1">
    <citation type="journal article" date="2003" name="Extremophiles">
        <title>Halomonas glaciei sp. nov. isolated from fast ice of Adelie Land, Antarctica.</title>
        <authorList>
            <person name="Reddy G.S."/>
            <person name="Raghavan P.U."/>
            <person name="Sarita N.B."/>
            <person name="Prakash J.S."/>
            <person name="Nagesh N."/>
            <person name="Delille D."/>
            <person name="Shivaji S."/>
        </authorList>
    </citation>
    <scope>NUCLEOTIDE SEQUENCE [LARGE SCALE GENOMIC DNA]</scope>
    <source>
        <strain evidence="10 11">DD39</strain>
    </source>
</reference>
<dbReference type="InterPro" id="IPR052161">
    <property type="entry name" value="Mycobact_Acyl-CoA_DH"/>
</dbReference>
<dbReference type="Pfam" id="PF00441">
    <property type="entry name" value="Acyl-CoA_dh_1"/>
    <property type="match status" value="1"/>
</dbReference>
<name>A0A7Z0LQ43_9GAMM</name>
<feature type="domain" description="Acyl-CoA dehydrogenase/oxidase C-terminal" evidence="7">
    <location>
        <begin position="231"/>
        <end position="389"/>
    </location>
</feature>
<dbReference type="GO" id="GO:0050660">
    <property type="term" value="F:flavin adenine dinucleotide binding"/>
    <property type="evidence" value="ECO:0007669"/>
    <property type="project" value="InterPro"/>
</dbReference>
<evidence type="ECO:0000256" key="1">
    <source>
        <dbReference type="ARBA" id="ARBA00001974"/>
    </source>
</evidence>
<gene>
    <name evidence="10" type="ORF">HZS80_01715</name>
</gene>
<keyword evidence="3 6" id="KW-0285">Flavoprotein</keyword>
<dbReference type="PANTHER" id="PTHR43292">
    <property type="entry name" value="ACYL-COA DEHYDROGENASE"/>
    <property type="match status" value="1"/>
</dbReference>
<dbReference type="InterPro" id="IPR013786">
    <property type="entry name" value="AcylCoA_DH/ox_N"/>
</dbReference>
<dbReference type="Gene3D" id="1.10.540.10">
    <property type="entry name" value="Acyl-CoA dehydrogenase/oxidase, N-terminal domain"/>
    <property type="match status" value="1"/>
</dbReference>
<dbReference type="InterPro" id="IPR036250">
    <property type="entry name" value="AcylCo_DH-like_C"/>
</dbReference>
<keyword evidence="5 6" id="KW-0560">Oxidoreductase</keyword>
<dbReference type="SUPFAM" id="SSF56645">
    <property type="entry name" value="Acyl-CoA dehydrogenase NM domain-like"/>
    <property type="match status" value="1"/>
</dbReference>
<comment type="caution">
    <text evidence="10">The sequence shown here is derived from an EMBL/GenBank/DDBJ whole genome shotgun (WGS) entry which is preliminary data.</text>
</comment>
<dbReference type="InterPro" id="IPR006091">
    <property type="entry name" value="Acyl-CoA_Oxase/DH_mid-dom"/>
</dbReference>
<dbReference type="InterPro" id="IPR009075">
    <property type="entry name" value="AcylCo_DH/oxidase_C"/>
</dbReference>
<accession>A0A7Z0LQ43</accession>
<evidence type="ECO:0000313" key="10">
    <source>
        <dbReference type="EMBL" id="NYS76453.1"/>
    </source>
</evidence>
<sequence length="393" mass="44015">MRLEFTPKEEAFRQEVRQFVKDELDSAIKAKVERGLRLEKADYVAWYTKLFDKGWITPGWPEEEGGPGWTPIQKYLFDEETLLGGAPRIIASGINMLGPVLIAFGTPKQKDQYLPAIRRSESWWAQGFSEPGAGSDLASMRTTAVRDGDHYIVNGHKVWTSYAHFCDKLFCLVKTDKDAKPQEGISFLLMDLDTPGIEVRPIKLYEGGNDLNEVYLDNVRVPVENLIGEENKGWTYAKYLLGHERTGIAGIGASKQQLLRVKRLIKEQGMAGDSHFQRRVTELEIELIALEATGLRILGANQTFNAQGAEASMLKVRGTELRQDIFELLYEVAGPAVIPFSEEAMRLEGVDPLIGDDERSSLAANFLDSRKLSIYGGTNEVQRNVTSKMLLQG</sequence>
<feature type="domain" description="Acyl-CoA oxidase/dehydrogenase middle" evidence="8">
    <location>
        <begin position="125"/>
        <end position="219"/>
    </location>
</feature>
<evidence type="ECO:0000259" key="7">
    <source>
        <dbReference type="Pfam" id="PF00441"/>
    </source>
</evidence>
<evidence type="ECO:0000259" key="8">
    <source>
        <dbReference type="Pfam" id="PF02770"/>
    </source>
</evidence>
<dbReference type="Proteomes" id="UP000526892">
    <property type="component" value="Unassembled WGS sequence"/>
</dbReference>
<dbReference type="AlphaFoldDB" id="A0A7Z0LQ43"/>
<dbReference type="FunFam" id="2.40.110.10:FF:000011">
    <property type="entry name" value="Acyl-CoA dehydrogenase FadE34"/>
    <property type="match status" value="1"/>
</dbReference>
<proteinExistence type="inferred from homology"/>
<dbReference type="Pfam" id="PF02770">
    <property type="entry name" value="Acyl-CoA_dh_M"/>
    <property type="match status" value="1"/>
</dbReference>
<dbReference type="GO" id="GO:0005886">
    <property type="term" value="C:plasma membrane"/>
    <property type="evidence" value="ECO:0007669"/>
    <property type="project" value="TreeGrafter"/>
</dbReference>
<comment type="similarity">
    <text evidence="2 6">Belongs to the acyl-CoA dehydrogenase family.</text>
</comment>
<dbReference type="InterPro" id="IPR009100">
    <property type="entry name" value="AcylCoA_DH/oxidase_NM_dom_sf"/>
</dbReference>
<dbReference type="Pfam" id="PF02771">
    <property type="entry name" value="Acyl-CoA_dh_N"/>
    <property type="match status" value="1"/>
</dbReference>
<dbReference type="PANTHER" id="PTHR43292:SF3">
    <property type="entry name" value="ACYL-COA DEHYDROGENASE FADE29"/>
    <property type="match status" value="1"/>
</dbReference>
<dbReference type="GO" id="GO:0016627">
    <property type="term" value="F:oxidoreductase activity, acting on the CH-CH group of donors"/>
    <property type="evidence" value="ECO:0007669"/>
    <property type="project" value="InterPro"/>
</dbReference>
<dbReference type="SUPFAM" id="SSF47203">
    <property type="entry name" value="Acyl-CoA dehydrogenase C-terminal domain-like"/>
    <property type="match status" value="1"/>
</dbReference>